<dbReference type="AlphaFoldDB" id="A0A0C3I2K1"/>
<dbReference type="OrthoDB" id="284184at2759"/>
<protein>
    <submittedName>
        <fullName evidence="1">Uncharacterized protein</fullName>
    </submittedName>
</protein>
<dbReference type="HOGENOM" id="CLU_2997038_0_0_1"/>
<keyword evidence="2" id="KW-1185">Reference proteome</keyword>
<reference evidence="1 2" key="1">
    <citation type="submission" date="2014-04" db="EMBL/GenBank/DDBJ databases">
        <authorList>
            <consortium name="DOE Joint Genome Institute"/>
            <person name="Kuo A."/>
            <person name="Martino E."/>
            <person name="Perotto S."/>
            <person name="Kohler A."/>
            <person name="Nagy L.G."/>
            <person name="Floudas D."/>
            <person name="Copeland A."/>
            <person name="Barry K.W."/>
            <person name="Cichocki N."/>
            <person name="Veneault-Fourrey C."/>
            <person name="LaButti K."/>
            <person name="Lindquist E.A."/>
            <person name="Lipzen A."/>
            <person name="Lundell T."/>
            <person name="Morin E."/>
            <person name="Murat C."/>
            <person name="Sun H."/>
            <person name="Tunlid A."/>
            <person name="Henrissat B."/>
            <person name="Grigoriev I.V."/>
            <person name="Hibbett D.S."/>
            <person name="Martin F."/>
            <person name="Nordberg H.P."/>
            <person name="Cantor M.N."/>
            <person name="Hua S.X."/>
        </authorList>
    </citation>
    <scope>NUCLEOTIDE SEQUENCE [LARGE SCALE GENOMIC DNA]</scope>
    <source>
        <strain evidence="1 2">Zn</strain>
    </source>
</reference>
<accession>A0A0C3I2K1</accession>
<evidence type="ECO:0000313" key="1">
    <source>
        <dbReference type="EMBL" id="KIN08627.1"/>
    </source>
</evidence>
<name>A0A0C3I2K1_OIDMZ</name>
<proteinExistence type="predicted"/>
<dbReference type="EMBL" id="KN832870">
    <property type="protein sequence ID" value="KIN08627.1"/>
    <property type="molecule type" value="Genomic_DNA"/>
</dbReference>
<reference evidence="2" key="2">
    <citation type="submission" date="2015-01" db="EMBL/GenBank/DDBJ databases">
        <title>Evolutionary Origins and Diversification of the Mycorrhizal Mutualists.</title>
        <authorList>
            <consortium name="DOE Joint Genome Institute"/>
            <consortium name="Mycorrhizal Genomics Consortium"/>
            <person name="Kohler A."/>
            <person name="Kuo A."/>
            <person name="Nagy L.G."/>
            <person name="Floudas D."/>
            <person name="Copeland A."/>
            <person name="Barry K.W."/>
            <person name="Cichocki N."/>
            <person name="Veneault-Fourrey C."/>
            <person name="LaButti K."/>
            <person name="Lindquist E.A."/>
            <person name="Lipzen A."/>
            <person name="Lundell T."/>
            <person name="Morin E."/>
            <person name="Murat C."/>
            <person name="Riley R."/>
            <person name="Ohm R."/>
            <person name="Sun H."/>
            <person name="Tunlid A."/>
            <person name="Henrissat B."/>
            <person name="Grigoriev I.V."/>
            <person name="Hibbett D.S."/>
            <person name="Martin F."/>
        </authorList>
    </citation>
    <scope>NUCLEOTIDE SEQUENCE [LARGE SCALE GENOMIC DNA]</scope>
    <source>
        <strain evidence="2">Zn</strain>
    </source>
</reference>
<sequence>MATTLTSNSDVTYMTSLGLKSNLESSLEDGLFFYQRGLGETNGKAPILMLCHGYPET</sequence>
<gene>
    <name evidence="1" type="ORF">OIDMADRAFT_16712</name>
</gene>
<organism evidence="1 2">
    <name type="scientific">Oidiodendron maius (strain Zn)</name>
    <dbReference type="NCBI Taxonomy" id="913774"/>
    <lineage>
        <taxon>Eukaryota</taxon>
        <taxon>Fungi</taxon>
        <taxon>Dikarya</taxon>
        <taxon>Ascomycota</taxon>
        <taxon>Pezizomycotina</taxon>
        <taxon>Leotiomycetes</taxon>
        <taxon>Leotiomycetes incertae sedis</taxon>
        <taxon>Myxotrichaceae</taxon>
        <taxon>Oidiodendron</taxon>
    </lineage>
</organism>
<dbReference type="InParanoid" id="A0A0C3I2K1"/>
<evidence type="ECO:0000313" key="2">
    <source>
        <dbReference type="Proteomes" id="UP000054321"/>
    </source>
</evidence>
<dbReference type="Proteomes" id="UP000054321">
    <property type="component" value="Unassembled WGS sequence"/>
</dbReference>